<gene>
    <name evidence="2" type="ORF">ACFOSB_14910</name>
</gene>
<evidence type="ECO:0000256" key="1">
    <source>
        <dbReference type="SAM" id="MobiDB-lite"/>
    </source>
</evidence>
<sequence length="164" mass="17813">MTTLKTLNDLYVEQLRDLYSAETQLVAALPKMAAAATDPTLKQGFERHLDQTKVQAQRLESLFQDLGEAPGGHTCQAMQGLIAEGAEMIAQDAAPAVKDAGLIACAQRVEHYEIAGYGTVVRYAEVLQRPEHAQQLRTSEQEEKDTDLALTSASTTINQQAAQA</sequence>
<feature type="region of interest" description="Disordered" evidence="1">
    <location>
        <begin position="134"/>
        <end position="164"/>
    </location>
</feature>
<dbReference type="Pfam" id="PF05974">
    <property type="entry name" value="DUF892"/>
    <property type="match status" value="1"/>
</dbReference>
<dbReference type="EMBL" id="JBHRZG010000022">
    <property type="protein sequence ID" value="MFC3834143.1"/>
    <property type="molecule type" value="Genomic_DNA"/>
</dbReference>
<name>A0ABV7Z9U5_9DEIO</name>
<dbReference type="RefSeq" id="WP_380102536.1">
    <property type="nucleotide sequence ID" value="NZ_JBHRZG010000022.1"/>
</dbReference>
<dbReference type="InterPro" id="IPR009078">
    <property type="entry name" value="Ferritin-like_SF"/>
</dbReference>
<keyword evidence="3" id="KW-1185">Reference proteome</keyword>
<accession>A0ABV7Z9U5</accession>
<protein>
    <submittedName>
        <fullName evidence="2">Ferritin-like domain-containing protein</fullName>
    </submittedName>
</protein>
<dbReference type="PANTHER" id="PTHR30565:SF9">
    <property type="entry name" value="PROTEIN YCIF"/>
    <property type="match status" value="1"/>
</dbReference>
<dbReference type="SUPFAM" id="SSF47240">
    <property type="entry name" value="Ferritin-like"/>
    <property type="match status" value="1"/>
</dbReference>
<organism evidence="2 3">
    <name type="scientific">Deinococcus rufus</name>
    <dbReference type="NCBI Taxonomy" id="2136097"/>
    <lineage>
        <taxon>Bacteria</taxon>
        <taxon>Thermotogati</taxon>
        <taxon>Deinococcota</taxon>
        <taxon>Deinococci</taxon>
        <taxon>Deinococcales</taxon>
        <taxon>Deinococcaceae</taxon>
        <taxon>Deinococcus</taxon>
    </lineage>
</organism>
<evidence type="ECO:0000313" key="2">
    <source>
        <dbReference type="EMBL" id="MFC3834143.1"/>
    </source>
</evidence>
<feature type="compositionally biased region" description="Polar residues" evidence="1">
    <location>
        <begin position="149"/>
        <end position="164"/>
    </location>
</feature>
<evidence type="ECO:0000313" key="3">
    <source>
        <dbReference type="Proteomes" id="UP001595803"/>
    </source>
</evidence>
<dbReference type="Gene3D" id="1.20.1260.10">
    <property type="match status" value="1"/>
</dbReference>
<dbReference type="PANTHER" id="PTHR30565">
    <property type="entry name" value="PROTEIN YCIF"/>
    <property type="match status" value="1"/>
</dbReference>
<dbReference type="InterPro" id="IPR010287">
    <property type="entry name" value="DUF892_YciF-like"/>
</dbReference>
<dbReference type="Proteomes" id="UP001595803">
    <property type="component" value="Unassembled WGS sequence"/>
</dbReference>
<comment type="caution">
    <text evidence="2">The sequence shown here is derived from an EMBL/GenBank/DDBJ whole genome shotgun (WGS) entry which is preliminary data.</text>
</comment>
<dbReference type="InterPro" id="IPR047114">
    <property type="entry name" value="YciF"/>
</dbReference>
<dbReference type="InterPro" id="IPR012347">
    <property type="entry name" value="Ferritin-like"/>
</dbReference>
<reference evidence="3" key="1">
    <citation type="journal article" date="2019" name="Int. J. Syst. Evol. Microbiol.">
        <title>The Global Catalogue of Microorganisms (GCM) 10K type strain sequencing project: providing services to taxonomists for standard genome sequencing and annotation.</title>
        <authorList>
            <consortium name="The Broad Institute Genomics Platform"/>
            <consortium name="The Broad Institute Genome Sequencing Center for Infectious Disease"/>
            <person name="Wu L."/>
            <person name="Ma J."/>
        </authorList>
    </citation>
    <scope>NUCLEOTIDE SEQUENCE [LARGE SCALE GENOMIC DNA]</scope>
    <source>
        <strain evidence="3">CCTCC AB 2017081</strain>
    </source>
</reference>
<proteinExistence type="predicted"/>